<dbReference type="PANTHER" id="PTHR46797">
    <property type="entry name" value="HTH-TYPE TRANSCRIPTIONAL REGULATOR"/>
    <property type="match status" value="1"/>
</dbReference>
<proteinExistence type="predicted"/>
<comment type="caution">
    <text evidence="3">The sequence shown here is derived from an EMBL/GenBank/DDBJ whole genome shotgun (WGS) entry which is preliminary data.</text>
</comment>
<dbReference type="InterPro" id="IPR010982">
    <property type="entry name" value="Lambda_DNA-bd_dom_sf"/>
</dbReference>
<dbReference type="GO" id="GO:0003700">
    <property type="term" value="F:DNA-binding transcription factor activity"/>
    <property type="evidence" value="ECO:0007669"/>
    <property type="project" value="TreeGrafter"/>
</dbReference>
<sequence>MTFDVGARLRQIRQAAGLSQRELASRAGVTHGLISLIEQNKNSPSVASLRKILEGIPMTMAQFFEEDRPVRNKVFFAPDELVDLTSRLHKASGTRPRGKLTLRQVGDAHAHNLQILHESYEPGADTGLTMLVHDSHEGGVVLSGELEVTVGDEVRVLKAGDAYLFDSRIPHRFRNVGKSRCTVVSACTPPYL</sequence>
<dbReference type="AlphaFoldDB" id="A0A841K8E7"/>
<dbReference type="SUPFAM" id="SSF47413">
    <property type="entry name" value="lambda repressor-like DNA-binding domains"/>
    <property type="match status" value="1"/>
</dbReference>
<dbReference type="InterPro" id="IPR014710">
    <property type="entry name" value="RmlC-like_jellyroll"/>
</dbReference>
<evidence type="ECO:0000256" key="1">
    <source>
        <dbReference type="ARBA" id="ARBA00023125"/>
    </source>
</evidence>
<dbReference type="SMART" id="SM00530">
    <property type="entry name" value="HTH_XRE"/>
    <property type="match status" value="1"/>
</dbReference>
<keyword evidence="4" id="KW-1185">Reference proteome</keyword>
<dbReference type="InterPro" id="IPR011051">
    <property type="entry name" value="RmlC_Cupin_sf"/>
</dbReference>
<dbReference type="GO" id="GO:0003677">
    <property type="term" value="F:DNA binding"/>
    <property type="evidence" value="ECO:0007669"/>
    <property type="project" value="UniProtKB-KW"/>
</dbReference>
<dbReference type="CDD" id="cd00093">
    <property type="entry name" value="HTH_XRE"/>
    <property type="match status" value="1"/>
</dbReference>
<dbReference type="InterPro" id="IPR001387">
    <property type="entry name" value="Cro/C1-type_HTH"/>
</dbReference>
<protein>
    <submittedName>
        <fullName evidence="3">Transcriptional regulator with XRE-family HTH domain</fullName>
    </submittedName>
</protein>
<organism evidence="3 4">
    <name type="scientific">Chelatococcus composti</name>
    <dbReference type="NCBI Taxonomy" id="1743235"/>
    <lineage>
        <taxon>Bacteria</taxon>
        <taxon>Pseudomonadati</taxon>
        <taxon>Pseudomonadota</taxon>
        <taxon>Alphaproteobacteria</taxon>
        <taxon>Hyphomicrobiales</taxon>
        <taxon>Chelatococcaceae</taxon>
        <taxon>Chelatococcus</taxon>
    </lineage>
</organism>
<dbReference type="CDD" id="cd02209">
    <property type="entry name" value="cupin_XRE_C"/>
    <property type="match status" value="1"/>
</dbReference>
<keyword evidence="1" id="KW-0238">DNA-binding</keyword>
<dbReference type="Gene3D" id="2.60.120.10">
    <property type="entry name" value="Jelly Rolls"/>
    <property type="match status" value="1"/>
</dbReference>
<evidence type="ECO:0000313" key="3">
    <source>
        <dbReference type="EMBL" id="MBB6168777.1"/>
    </source>
</evidence>
<dbReference type="PANTHER" id="PTHR46797:SF11">
    <property type="entry name" value="HTH-TYPE TRANSCRIPTIONAL REGULATOR PUUR"/>
    <property type="match status" value="1"/>
</dbReference>
<feature type="domain" description="HTH cro/C1-type" evidence="2">
    <location>
        <begin position="9"/>
        <end position="63"/>
    </location>
</feature>
<dbReference type="SUPFAM" id="SSF51182">
    <property type="entry name" value="RmlC-like cupins"/>
    <property type="match status" value="1"/>
</dbReference>
<dbReference type="Pfam" id="PF01381">
    <property type="entry name" value="HTH_3"/>
    <property type="match status" value="1"/>
</dbReference>
<name>A0A841K8E7_9HYPH</name>
<dbReference type="Gene3D" id="1.10.260.40">
    <property type="entry name" value="lambda repressor-like DNA-binding domains"/>
    <property type="match status" value="1"/>
</dbReference>
<dbReference type="Proteomes" id="UP000588017">
    <property type="component" value="Unassembled WGS sequence"/>
</dbReference>
<dbReference type="GO" id="GO:0005829">
    <property type="term" value="C:cytosol"/>
    <property type="evidence" value="ECO:0007669"/>
    <property type="project" value="TreeGrafter"/>
</dbReference>
<evidence type="ECO:0000313" key="4">
    <source>
        <dbReference type="Proteomes" id="UP000588017"/>
    </source>
</evidence>
<reference evidence="3 4" key="1">
    <citation type="submission" date="2020-08" db="EMBL/GenBank/DDBJ databases">
        <title>Genomic Encyclopedia of Type Strains, Phase IV (KMG-IV): sequencing the most valuable type-strain genomes for metagenomic binning, comparative biology and taxonomic classification.</title>
        <authorList>
            <person name="Goeker M."/>
        </authorList>
    </citation>
    <scope>NUCLEOTIDE SEQUENCE [LARGE SCALE GENOMIC DNA]</scope>
    <source>
        <strain evidence="3 4">DSM 101465</strain>
    </source>
</reference>
<dbReference type="PROSITE" id="PS50943">
    <property type="entry name" value="HTH_CROC1"/>
    <property type="match status" value="1"/>
</dbReference>
<dbReference type="InterPro" id="IPR050807">
    <property type="entry name" value="TransReg_Diox_bact_type"/>
</dbReference>
<dbReference type="InterPro" id="IPR013096">
    <property type="entry name" value="Cupin_2"/>
</dbReference>
<accession>A0A841K8E7</accession>
<evidence type="ECO:0000259" key="2">
    <source>
        <dbReference type="PROSITE" id="PS50943"/>
    </source>
</evidence>
<dbReference type="Pfam" id="PF07883">
    <property type="entry name" value="Cupin_2"/>
    <property type="match status" value="1"/>
</dbReference>
<dbReference type="RefSeq" id="WP_183335101.1">
    <property type="nucleotide sequence ID" value="NZ_BMHX01000005.1"/>
</dbReference>
<dbReference type="EMBL" id="JACHEH010000005">
    <property type="protein sequence ID" value="MBB6168777.1"/>
    <property type="molecule type" value="Genomic_DNA"/>
</dbReference>
<gene>
    <name evidence="3" type="ORF">HNQ73_002414</name>
</gene>